<proteinExistence type="predicted"/>
<accession>A0A654EUK4</accession>
<dbReference type="GeneID" id="816571"/>
<dbReference type="SMR" id="A0A654EUK4"/>
<evidence type="ECO:0000313" key="5">
    <source>
        <dbReference type="Proteomes" id="UP000426265"/>
    </source>
</evidence>
<evidence type="ECO:0000313" key="7">
    <source>
        <dbReference type="Proteomes" id="UP000516314"/>
    </source>
</evidence>
<dbReference type="KEGG" id="ath:AT2G20500"/>
<dbReference type="AlphaFoldDB" id="A0A654EUK4"/>
<evidence type="ECO:0000313" key="4">
    <source>
        <dbReference type="EMBL" id="VYS52949.1"/>
    </source>
</evidence>
<dbReference type="OMA" id="KRGCLFK"/>
<gene>
    <name evidence="1" type="ordered locus">At2g20500</name>
    <name evidence="4" type="ORF">AN1_LOCUS8410</name>
    <name evidence="3" type="ORF">AT9943_LOCUS7221</name>
    <name evidence="2" type="ORF">C24_LOCUS8261</name>
</gene>
<dbReference type="Proteomes" id="UP000516314">
    <property type="component" value="Chromosome 2"/>
</dbReference>
<reference evidence="4 5" key="1">
    <citation type="submission" date="2019-11" db="EMBL/GenBank/DDBJ databases">
        <authorList>
            <person name="Jiao W.-B."/>
            <person name="Schneeberger K."/>
        </authorList>
    </citation>
    <scope>NUCLEOTIDE SEQUENCE [LARGE SCALE GENOMIC DNA]</scope>
    <source>
        <strain evidence="5">cv. An-1</strain>
        <strain evidence="6">cv. C24</strain>
    </source>
</reference>
<evidence type="ECO:0000313" key="1">
    <source>
        <dbReference type="Araport" id="AT2G20500"/>
    </source>
</evidence>
<dbReference type="Proteomes" id="UP000434276">
    <property type="component" value="Unassembled WGS sequence"/>
</dbReference>
<dbReference type="EMBL" id="LR881467">
    <property type="protein sequence ID" value="CAD5319020.1"/>
    <property type="molecule type" value="Genomic_DNA"/>
</dbReference>
<dbReference type="EMBL" id="CACRSJ010000105">
    <property type="protein sequence ID" value="VYS52949.1"/>
    <property type="molecule type" value="Genomic_DNA"/>
</dbReference>
<reference evidence="3 7" key="2">
    <citation type="submission" date="2020-09" db="EMBL/GenBank/DDBJ databases">
        <authorList>
            <person name="Ashkenazy H."/>
        </authorList>
    </citation>
    <scope>NUCLEOTIDE SEQUENCE [LARGE SCALE GENOMIC DNA]</scope>
    <source>
        <strain evidence="7">cv. Cdm-0</strain>
    </source>
</reference>
<evidence type="ECO:0000313" key="3">
    <source>
        <dbReference type="EMBL" id="CAD5319020.1"/>
    </source>
</evidence>
<dbReference type="Proteomes" id="UP000426265">
    <property type="component" value="Unassembled WGS sequence"/>
</dbReference>
<dbReference type="OrthoDB" id="1536762at2759"/>
<sequence length="136" mass="16228">MSCLRIRLLPAKRAWKSFTASFHKLRGSKTKHHTKYKASTSDKHFLRSSHRSRENVRDRDSRVFFIRLKRGCLFKKKRKDVVYVDKLFREPVAVSNWIPAKQWKPKEELFPEKGIDERAEEFITRVKAEILASRNL</sequence>
<name>A0A654EUK4_ARATH</name>
<dbReference type="EMBL" id="CACSHJ010000088">
    <property type="protein sequence ID" value="CAA0367449.1"/>
    <property type="molecule type" value="Genomic_DNA"/>
</dbReference>
<organism evidence="4 5">
    <name type="scientific">Arabidopsis thaliana</name>
    <name type="common">Mouse-ear cress</name>
    <dbReference type="NCBI Taxonomy" id="3702"/>
    <lineage>
        <taxon>Eukaryota</taxon>
        <taxon>Viridiplantae</taxon>
        <taxon>Streptophyta</taxon>
        <taxon>Embryophyta</taxon>
        <taxon>Tracheophyta</taxon>
        <taxon>Spermatophyta</taxon>
        <taxon>Magnoliopsida</taxon>
        <taxon>eudicotyledons</taxon>
        <taxon>Gunneridae</taxon>
        <taxon>Pentapetalae</taxon>
        <taxon>rosids</taxon>
        <taxon>malvids</taxon>
        <taxon>Brassicales</taxon>
        <taxon>Brassicaceae</taxon>
        <taxon>Camelineae</taxon>
        <taxon>Arabidopsis</taxon>
    </lineage>
</organism>
<evidence type="ECO:0000313" key="6">
    <source>
        <dbReference type="Proteomes" id="UP000434276"/>
    </source>
</evidence>
<evidence type="ECO:0000313" key="2">
    <source>
        <dbReference type="EMBL" id="CAA0367449.1"/>
    </source>
</evidence>
<dbReference type="Araport" id="AT2G20500"/>
<dbReference type="ExpressionAtlas" id="A0A654EUK4">
    <property type="expression patterns" value="differential"/>
</dbReference>
<protein>
    <submittedName>
        <fullName evidence="3">(thale cress) hypothetical protein</fullName>
    </submittedName>
</protein>